<keyword evidence="2" id="KW-0285">Flavoprotein</keyword>
<dbReference type="AlphaFoldDB" id="A0A9P6MKC5"/>
<accession>A0A9P6MKC5</accession>
<feature type="compositionally biased region" description="Polar residues" evidence="5">
    <location>
        <begin position="697"/>
        <end position="711"/>
    </location>
</feature>
<evidence type="ECO:0000259" key="7">
    <source>
        <dbReference type="Pfam" id="PF01494"/>
    </source>
</evidence>
<protein>
    <recommendedName>
        <fullName evidence="7">FAD-binding domain-containing protein</fullName>
    </recommendedName>
</protein>
<evidence type="ECO:0000313" key="9">
    <source>
        <dbReference type="Proteomes" id="UP000749646"/>
    </source>
</evidence>
<feature type="transmembrane region" description="Helical" evidence="6">
    <location>
        <begin position="7"/>
        <end position="26"/>
    </location>
</feature>
<dbReference type="Gene3D" id="3.50.50.60">
    <property type="entry name" value="FAD/NAD(P)-binding domain"/>
    <property type="match status" value="2"/>
</dbReference>
<evidence type="ECO:0000313" key="8">
    <source>
        <dbReference type="EMBL" id="KAG0006411.1"/>
    </source>
</evidence>
<evidence type="ECO:0000256" key="2">
    <source>
        <dbReference type="ARBA" id="ARBA00022630"/>
    </source>
</evidence>
<feature type="compositionally biased region" description="Low complexity" evidence="5">
    <location>
        <begin position="658"/>
        <end position="680"/>
    </location>
</feature>
<feature type="compositionally biased region" description="Low complexity" evidence="5">
    <location>
        <begin position="329"/>
        <end position="341"/>
    </location>
</feature>
<keyword evidence="9" id="KW-1185">Reference proteome</keyword>
<keyword evidence="6" id="KW-0472">Membrane</keyword>
<dbReference type="GO" id="GO:0071949">
    <property type="term" value="F:FAD binding"/>
    <property type="evidence" value="ECO:0007669"/>
    <property type="project" value="InterPro"/>
</dbReference>
<feature type="compositionally biased region" description="Basic residues" evidence="5">
    <location>
        <begin position="593"/>
        <end position="608"/>
    </location>
</feature>
<feature type="compositionally biased region" description="Pro residues" evidence="5">
    <location>
        <begin position="623"/>
        <end position="633"/>
    </location>
</feature>
<dbReference type="GO" id="GO:0004497">
    <property type="term" value="F:monooxygenase activity"/>
    <property type="evidence" value="ECO:0007669"/>
    <property type="project" value="InterPro"/>
</dbReference>
<keyword evidence="4" id="KW-0560">Oxidoreductase</keyword>
<dbReference type="PANTHER" id="PTHR47356:SF2">
    <property type="entry name" value="FAD-BINDING DOMAIN-CONTAINING PROTEIN-RELATED"/>
    <property type="match status" value="1"/>
</dbReference>
<evidence type="ECO:0000256" key="4">
    <source>
        <dbReference type="ARBA" id="ARBA00023002"/>
    </source>
</evidence>
<organism evidence="8 9">
    <name type="scientific">Modicella reniformis</name>
    <dbReference type="NCBI Taxonomy" id="1440133"/>
    <lineage>
        <taxon>Eukaryota</taxon>
        <taxon>Fungi</taxon>
        <taxon>Fungi incertae sedis</taxon>
        <taxon>Mucoromycota</taxon>
        <taxon>Mortierellomycotina</taxon>
        <taxon>Mortierellomycetes</taxon>
        <taxon>Mortierellales</taxon>
        <taxon>Mortierellaceae</taxon>
        <taxon>Modicella</taxon>
    </lineage>
</organism>
<evidence type="ECO:0000256" key="3">
    <source>
        <dbReference type="ARBA" id="ARBA00022827"/>
    </source>
</evidence>
<feature type="region of interest" description="Disordered" evidence="5">
    <location>
        <begin position="821"/>
        <end position="845"/>
    </location>
</feature>
<dbReference type="EMBL" id="JAAAHW010000125">
    <property type="protein sequence ID" value="KAG0006411.1"/>
    <property type="molecule type" value="Genomic_DNA"/>
</dbReference>
<keyword evidence="3" id="KW-0274">FAD</keyword>
<comment type="similarity">
    <text evidence="1">Belongs to the paxM FAD-dependent monooxygenase family.</text>
</comment>
<evidence type="ECO:0000256" key="6">
    <source>
        <dbReference type="SAM" id="Phobius"/>
    </source>
</evidence>
<dbReference type="InterPro" id="IPR050562">
    <property type="entry name" value="FAD_mOase_fung"/>
</dbReference>
<dbReference type="PRINTS" id="PR00420">
    <property type="entry name" value="RNGMNOXGNASE"/>
</dbReference>
<feature type="region of interest" description="Disordered" evidence="5">
    <location>
        <begin position="303"/>
        <end position="354"/>
    </location>
</feature>
<reference evidence="8" key="1">
    <citation type="journal article" date="2020" name="Fungal Divers.">
        <title>Resolving the Mortierellaceae phylogeny through synthesis of multi-gene phylogenetics and phylogenomics.</title>
        <authorList>
            <person name="Vandepol N."/>
            <person name="Liber J."/>
            <person name="Desiro A."/>
            <person name="Na H."/>
            <person name="Kennedy M."/>
            <person name="Barry K."/>
            <person name="Grigoriev I.V."/>
            <person name="Miller A.N."/>
            <person name="O'Donnell K."/>
            <person name="Stajich J.E."/>
            <person name="Bonito G."/>
        </authorList>
    </citation>
    <scope>NUCLEOTIDE SEQUENCE</scope>
    <source>
        <strain evidence="8">MES-2147</strain>
    </source>
</reference>
<proteinExistence type="inferred from homology"/>
<evidence type="ECO:0000256" key="1">
    <source>
        <dbReference type="ARBA" id="ARBA00007992"/>
    </source>
</evidence>
<dbReference type="InterPro" id="IPR002938">
    <property type="entry name" value="FAD-bd"/>
</dbReference>
<feature type="region of interest" description="Disordered" evidence="5">
    <location>
        <begin position="367"/>
        <end position="398"/>
    </location>
</feature>
<evidence type="ECO:0000256" key="5">
    <source>
        <dbReference type="SAM" id="MobiDB-lite"/>
    </source>
</evidence>
<feature type="compositionally biased region" description="Basic and acidic residues" evidence="5">
    <location>
        <begin position="574"/>
        <end position="592"/>
    </location>
</feature>
<keyword evidence="6" id="KW-1133">Transmembrane helix</keyword>
<feature type="compositionally biased region" description="Polar residues" evidence="5">
    <location>
        <begin position="314"/>
        <end position="325"/>
    </location>
</feature>
<sequence length="845" mass="93431">MDNQVPKIHVLIIGAGIGGLMLGLMLERAGIDYQILERSPEHRPLGSAISLNGTVLRLFEQLGLLDDLYKISKTAGRLHLVKEDLETQGHVDLEHFHERYGYHSVVFGRPDLFKMLDSHIPPEKILMGKRVLSTSQTEEGVLVRCSDGTTYHGDVLVGADGAYSSIRQCMHKTLKEKGMLPKSDSEKLKFDQHCVVGITDELDPEKFPILKEDLCELYGVIGKKRPYTIWLVPIVGNRFAWSIGGRILDSEVGQEDVRSFNFAEWWPELASDVCDLVRDYTLPDFKLSYQQDEHYKNVALGDEDIHDEGHPMSETASLSDSSSCHSYVPSEASPISSGASSVYGNDSTGHHPHKNAGRLAQLAFSKDLQNQHQASSTSTSGSTSSTDQSHPSTNHSHGLASMQSKLFKVWHHERTVLLGDACHKVLPFAGQGAIQAILDGISLANALFDLKSSSIENITKAFKRYSNERIPIARAAVVGSSSFGKLLNVQGRLSNFIRRISFSKVPEWILRLATDKLHLHRPQLSFLPMVPDRGSAKAYKQEYSPRYLARLVHDQQASTDPSIPAASVASATVENREHEPKVGDKHRVDHSSKSSHHHKHNHHRHHHVSKDPNSSRKMSAKPGAPPPPLPLGAPPRHHPTTNMQYHSEERFGGILTPSCSSSTTSSPSSSSFSLVSGATSAGNEDAHVHIQPKTRRNTLSQNQNNRSQPTSPRVLPREASLPSFLHDTYNHHSLASPMSSSHSLGLGDGINEFSPQLYTPPRSPAIGTSPVNPRMMSAPIVTQFKESHQRTKSLQPDLSPSDSIMTALEQTAAMMKERCLNEHRSLDQIKQSARAQTQQKQQQQE</sequence>
<feature type="compositionally biased region" description="Low complexity" evidence="5">
    <location>
        <begin position="375"/>
        <end position="393"/>
    </location>
</feature>
<feature type="compositionally biased region" description="Low complexity" evidence="5">
    <location>
        <begin position="836"/>
        <end position="845"/>
    </location>
</feature>
<name>A0A9P6MKC5_9FUNG</name>
<dbReference type="Pfam" id="PF01494">
    <property type="entry name" value="FAD_binding_3"/>
    <property type="match status" value="2"/>
</dbReference>
<comment type="caution">
    <text evidence="8">The sequence shown here is derived from an EMBL/GenBank/DDBJ whole genome shotgun (WGS) entry which is preliminary data.</text>
</comment>
<feature type="region of interest" description="Disordered" evidence="5">
    <location>
        <begin position="555"/>
        <end position="716"/>
    </location>
</feature>
<dbReference type="InterPro" id="IPR036188">
    <property type="entry name" value="FAD/NAD-bd_sf"/>
</dbReference>
<feature type="domain" description="FAD-binding" evidence="7">
    <location>
        <begin position="400"/>
        <end position="477"/>
    </location>
</feature>
<dbReference type="PANTHER" id="PTHR47356">
    <property type="entry name" value="FAD-DEPENDENT MONOOXYGENASE ASQG-RELATED"/>
    <property type="match status" value="1"/>
</dbReference>
<dbReference type="Proteomes" id="UP000749646">
    <property type="component" value="Unassembled WGS sequence"/>
</dbReference>
<feature type="domain" description="FAD-binding" evidence="7">
    <location>
        <begin position="8"/>
        <end position="191"/>
    </location>
</feature>
<dbReference type="SUPFAM" id="SSF51905">
    <property type="entry name" value="FAD/NAD(P)-binding domain"/>
    <property type="match status" value="1"/>
</dbReference>
<dbReference type="OrthoDB" id="655030at2759"/>
<keyword evidence="6" id="KW-0812">Transmembrane</keyword>
<gene>
    <name evidence="8" type="ORF">BGZ65_008396</name>
</gene>